<evidence type="ECO:0000313" key="2">
    <source>
        <dbReference type="EMBL" id="MBB3021327.1"/>
    </source>
</evidence>
<protein>
    <submittedName>
        <fullName evidence="2">IS30 family transposase</fullName>
    </submittedName>
</protein>
<dbReference type="EMBL" id="JACHWB010000009">
    <property type="protein sequence ID" value="MBB3021327.1"/>
    <property type="molecule type" value="Genomic_DNA"/>
</dbReference>
<name>A0A7W4VQC1_9HYPH</name>
<sequence length="34" mass="4095">MTLPYTHLTLAERREIYRLRWAQIPVAVIAQRLD</sequence>
<feature type="domain" description="Transposase IS30-like HTH" evidence="1">
    <location>
        <begin position="5"/>
        <end position="34"/>
    </location>
</feature>
<proteinExistence type="predicted"/>
<dbReference type="AlphaFoldDB" id="A0A7W4VQC1"/>
<evidence type="ECO:0000259" key="1">
    <source>
        <dbReference type="Pfam" id="PF13936"/>
    </source>
</evidence>
<gene>
    <name evidence="2" type="ORF">FHR70_004423</name>
</gene>
<dbReference type="InterPro" id="IPR025246">
    <property type="entry name" value="IS30-like_HTH"/>
</dbReference>
<dbReference type="RefSeq" id="WP_183454119.1">
    <property type="nucleotide sequence ID" value="NZ_JACHWB010000009.1"/>
</dbReference>
<organism evidence="2 3">
    <name type="scientific">Microvirga lupini</name>
    <dbReference type="NCBI Taxonomy" id="420324"/>
    <lineage>
        <taxon>Bacteria</taxon>
        <taxon>Pseudomonadati</taxon>
        <taxon>Pseudomonadota</taxon>
        <taxon>Alphaproteobacteria</taxon>
        <taxon>Hyphomicrobiales</taxon>
        <taxon>Methylobacteriaceae</taxon>
        <taxon>Microvirga</taxon>
    </lineage>
</organism>
<comment type="caution">
    <text evidence="2">The sequence shown here is derived from an EMBL/GenBank/DDBJ whole genome shotgun (WGS) entry which is preliminary data.</text>
</comment>
<dbReference type="Proteomes" id="UP000532010">
    <property type="component" value="Unassembled WGS sequence"/>
</dbReference>
<evidence type="ECO:0000313" key="3">
    <source>
        <dbReference type="Proteomes" id="UP000532010"/>
    </source>
</evidence>
<accession>A0A7W4VQC1</accession>
<dbReference type="Pfam" id="PF13936">
    <property type="entry name" value="HTH_38"/>
    <property type="match status" value="1"/>
</dbReference>
<reference evidence="2 3" key="1">
    <citation type="submission" date="2020-08" db="EMBL/GenBank/DDBJ databases">
        <title>The Agave Microbiome: Exploring the role of microbial communities in plant adaptations to desert environments.</title>
        <authorList>
            <person name="Partida-Martinez L.P."/>
        </authorList>
    </citation>
    <scope>NUCLEOTIDE SEQUENCE [LARGE SCALE GENOMIC DNA]</scope>
    <source>
        <strain evidence="2 3">AT3.9</strain>
    </source>
</reference>
<keyword evidence="3" id="KW-1185">Reference proteome</keyword>